<evidence type="ECO:0000256" key="1">
    <source>
        <dbReference type="SAM" id="MobiDB-lite"/>
    </source>
</evidence>
<feature type="domain" description="Tyrosine specific protein phosphatases" evidence="3">
    <location>
        <begin position="108"/>
        <end position="181"/>
    </location>
</feature>
<dbReference type="PROSITE" id="PS50056">
    <property type="entry name" value="TYR_PHOSPHATASE_2"/>
    <property type="match status" value="1"/>
</dbReference>
<evidence type="ECO:0000259" key="2">
    <source>
        <dbReference type="PROSITE" id="PS50054"/>
    </source>
</evidence>
<dbReference type="InterPro" id="IPR050561">
    <property type="entry name" value="PTP"/>
</dbReference>
<dbReference type="Proteomes" id="UP001530400">
    <property type="component" value="Unassembled WGS sequence"/>
</dbReference>
<dbReference type="SMART" id="SM00404">
    <property type="entry name" value="PTPc_motif"/>
    <property type="match status" value="1"/>
</dbReference>
<feature type="compositionally biased region" description="Low complexity" evidence="1">
    <location>
        <begin position="1"/>
        <end position="25"/>
    </location>
</feature>
<evidence type="ECO:0000259" key="3">
    <source>
        <dbReference type="PROSITE" id="PS50056"/>
    </source>
</evidence>
<accession>A0ABD3NN88</accession>
<dbReference type="EMBL" id="JALLPJ020001057">
    <property type="protein sequence ID" value="KAL3777237.1"/>
    <property type="molecule type" value="Genomic_DNA"/>
</dbReference>
<keyword evidence="5" id="KW-1185">Reference proteome</keyword>
<dbReference type="FunFam" id="3.90.190.10:FF:000078">
    <property type="entry name" value="Protein tyrosine phosphatase, putative"/>
    <property type="match status" value="1"/>
</dbReference>
<evidence type="ECO:0000313" key="5">
    <source>
        <dbReference type="Proteomes" id="UP001530400"/>
    </source>
</evidence>
<dbReference type="InterPro" id="IPR029021">
    <property type="entry name" value="Prot-tyrosine_phosphatase-like"/>
</dbReference>
<reference evidence="4 5" key="1">
    <citation type="submission" date="2024-10" db="EMBL/GenBank/DDBJ databases">
        <title>Updated reference genomes for cyclostephanoid diatoms.</title>
        <authorList>
            <person name="Roberts W.R."/>
            <person name="Alverson A.J."/>
        </authorList>
    </citation>
    <scope>NUCLEOTIDE SEQUENCE [LARGE SCALE GENOMIC DNA]</scope>
    <source>
        <strain evidence="4 5">AJA010-31</strain>
    </source>
</reference>
<dbReference type="InterPro" id="IPR003595">
    <property type="entry name" value="Tyr_Pase_cat"/>
</dbReference>
<dbReference type="Pfam" id="PF00102">
    <property type="entry name" value="Y_phosphatase"/>
    <property type="match status" value="1"/>
</dbReference>
<organism evidence="4 5">
    <name type="scientific">Cyclotella atomus</name>
    <dbReference type="NCBI Taxonomy" id="382360"/>
    <lineage>
        <taxon>Eukaryota</taxon>
        <taxon>Sar</taxon>
        <taxon>Stramenopiles</taxon>
        <taxon>Ochrophyta</taxon>
        <taxon>Bacillariophyta</taxon>
        <taxon>Coscinodiscophyceae</taxon>
        <taxon>Thalassiosirophycidae</taxon>
        <taxon>Stephanodiscales</taxon>
        <taxon>Stephanodiscaceae</taxon>
        <taxon>Cyclotella</taxon>
    </lineage>
</organism>
<proteinExistence type="predicted"/>
<dbReference type="AlphaFoldDB" id="A0ABD3NN88"/>
<feature type="domain" description="Tyrosine-protein phosphatase" evidence="2">
    <location>
        <begin position="26"/>
        <end position="194"/>
    </location>
</feature>
<dbReference type="InterPro" id="IPR000242">
    <property type="entry name" value="PTP_cat"/>
</dbReference>
<dbReference type="InterPro" id="IPR000387">
    <property type="entry name" value="Tyr_Pase_dom"/>
</dbReference>
<gene>
    <name evidence="4" type="ORF">ACHAWO_006769</name>
</gene>
<dbReference type="CDD" id="cd14500">
    <property type="entry name" value="PTP-IVa"/>
    <property type="match status" value="1"/>
</dbReference>
<dbReference type="SUPFAM" id="SSF52799">
    <property type="entry name" value="(Phosphotyrosine protein) phosphatases II"/>
    <property type="match status" value="1"/>
</dbReference>
<dbReference type="PANTHER" id="PTHR23339">
    <property type="entry name" value="TYROSINE SPECIFIC PROTEIN PHOSPHATASE AND DUAL SPECIFICITY PROTEIN PHOSPHATASE"/>
    <property type="match status" value="1"/>
</dbReference>
<name>A0ABD3NN88_9STRA</name>
<comment type="caution">
    <text evidence="4">The sequence shown here is derived from an EMBL/GenBank/DDBJ whole genome shotgun (WGS) entry which is preliminary data.</text>
</comment>
<evidence type="ECO:0008006" key="6">
    <source>
        <dbReference type="Google" id="ProtNLM"/>
    </source>
</evidence>
<feature type="region of interest" description="Disordered" evidence="1">
    <location>
        <begin position="1"/>
        <end position="26"/>
    </location>
</feature>
<dbReference type="PROSITE" id="PS50054">
    <property type="entry name" value="TYR_PHOSPHATASE_DUAL"/>
    <property type="match status" value="1"/>
</dbReference>
<protein>
    <recommendedName>
        <fullName evidence="6">Protein tyrosine phosphatase</fullName>
    </recommendedName>
</protein>
<dbReference type="Gene3D" id="3.90.190.10">
    <property type="entry name" value="Protein tyrosine phosphatase superfamily"/>
    <property type="match status" value="1"/>
</dbReference>
<dbReference type="InterPro" id="IPR020422">
    <property type="entry name" value="TYR_PHOSPHATASE_DUAL_dom"/>
</dbReference>
<evidence type="ECO:0000313" key="4">
    <source>
        <dbReference type="EMBL" id="KAL3777237.1"/>
    </source>
</evidence>
<sequence>MTDSTKNNGGNTNNTSNNMSNTISSKPTLITTPHLRFLIMDAPRQSNLHLYIKECRRHHVTDVVRVCEPTYLGAELNSAGITLHEMAYEDGHSPSEEILKMWLDLVEERFFGSSATATTTGGAAGTKNENTIAVHCVAGLGRAPVLVAIALMEFEKMDAVDAVMMIRKGRRGAINEKQLQYLEGYKCRRRGGGSGCACVIL</sequence>